<dbReference type="Pfam" id="PF19407">
    <property type="entry name" value="DUF5979"/>
    <property type="match status" value="1"/>
</dbReference>
<protein>
    <recommendedName>
        <fullName evidence="2">DUF5979 domain-containing protein</fullName>
    </recommendedName>
</protein>
<evidence type="ECO:0000313" key="4">
    <source>
        <dbReference type="EMBL" id="QQR30095.1"/>
    </source>
</evidence>
<feature type="chain" id="PRO_5044568666" description="DUF5979 domain-containing protein" evidence="1">
    <location>
        <begin position="26"/>
        <end position="350"/>
    </location>
</feature>
<keyword evidence="5" id="KW-1185">Reference proteome</keyword>
<dbReference type="Proteomes" id="UP000596035">
    <property type="component" value="Chromosome"/>
</dbReference>
<accession>A0A1Z2XQT7</accession>
<organism evidence="4 6">
    <name type="scientific">Acutalibacter muris</name>
    <dbReference type="NCBI Taxonomy" id="1796620"/>
    <lineage>
        <taxon>Bacteria</taxon>
        <taxon>Bacillati</taxon>
        <taxon>Bacillota</taxon>
        <taxon>Clostridia</taxon>
        <taxon>Eubacteriales</taxon>
        <taxon>Acutalibacteraceae</taxon>
        <taxon>Acutalibacter</taxon>
    </lineage>
</organism>
<keyword evidence="1" id="KW-0732">Signal</keyword>
<reference evidence="3" key="1">
    <citation type="journal article" date="2017" name="Genome Announc.">
        <title>High-Quality Whole-Genome Sequences of the Oligo-Mouse-Microbiota Bacterial Community.</title>
        <authorList>
            <person name="Garzetti D."/>
            <person name="Brugiroux S."/>
            <person name="Bunk B."/>
            <person name="Pukall R."/>
            <person name="McCoy K.D."/>
            <person name="Macpherson A.J."/>
            <person name="Stecher B."/>
        </authorList>
    </citation>
    <scope>NUCLEOTIDE SEQUENCE</scope>
    <source>
        <strain evidence="3">KB18</strain>
    </source>
</reference>
<gene>
    <name evidence="3" type="ORF">ADH66_09200</name>
    <name evidence="4" type="ORF">I5Q82_19240</name>
</gene>
<evidence type="ECO:0000313" key="5">
    <source>
        <dbReference type="Proteomes" id="UP000196710"/>
    </source>
</evidence>
<dbReference type="InterPro" id="IPR046022">
    <property type="entry name" value="DUF5979"/>
</dbReference>
<dbReference type="EMBL" id="CP021422">
    <property type="protein sequence ID" value="ASB40813.1"/>
    <property type="molecule type" value="Genomic_DNA"/>
</dbReference>
<reference evidence="5" key="2">
    <citation type="submission" date="2017-05" db="EMBL/GenBank/DDBJ databases">
        <title>Improved OligoMM genomes.</title>
        <authorList>
            <person name="Garzetti D."/>
        </authorList>
    </citation>
    <scope>NUCLEOTIDE SEQUENCE [LARGE SCALE GENOMIC DNA]</scope>
    <source>
        <strain evidence="5">KB18</strain>
    </source>
</reference>
<dbReference type="Proteomes" id="UP000196710">
    <property type="component" value="Chromosome"/>
</dbReference>
<proteinExistence type="predicted"/>
<feature type="signal peptide" evidence="1">
    <location>
        <begin position="1"/>
        <end position="25"/>
    </location>
</feature>
<reference evidence="4 6" key="3">
    <citation type="submission" date="2020-11" db="EMBL/GenBank/DDBJ databases">
        <title>Closed and high quality bacterial genomes of the OMM12 community.</title>
        <authorList>
            <person name="Marbouty M."/>
            <person name="Lamy-Besnier Q."/>
            <person name="Debarbieux L."/>
            <person name="Koszul R."/>
        </authorList>
    </citation>
    <scope>NUCLEOTIDE SEQUENCE [LARGE SCALE GENOMIC DNA]</scope>
    <source>
        <strain evidence="4 6">KB18</strain>
    </source>
</reference>
<dbReference type="KEGG" id="amur:ADH66_09200"/>
<evidence type="ECO:0000259" key="2">
    <source>
        <dbReference type="Pfam" id="PF19407"/>
    </source>
</evidence>
<evidence type="ECO:0000313" key="3">
    <source>
        <dbReference type="EMBL" id="ASB40813.1"/>
    </source>
</evidence>
<evidence type="ECO:0000313" key="6">
    <source>
        <dbReference type="Proteomes" id="UP000596035"/>
    </source>
</evidence>
<dbReference type="AlphaFoldDB" id="A0A1Z2XQT7"/>
<evidence type="ECO:0000256" key="1">
    <source>
        <dbReference type="SAM" id="SignalP"/>
    </source>
</evidence>
<sequence>MKTRRWAAVLMAVLLAMGLAGQIWAAAADDTLDLNRDCILKVNPCDSKAQGNEDMAKDLSEADIVIDLYKVADWRIEETLYGFTRVDPFDLDISQNITNEGWAEMAQKAAETALLPEARKPDMSVDSGVNATLKPGVYLLVAHKRGDADFVKTIKDKEGNSRIVTQVEAGTSVYTFNPELVALPSKTPGESGINTANPGEWLYDLEVNLKPERDDLKGKLEIVKTLKTYETSAPATFVFQIDWEENGEHRSDVRTITFTAPGEKVLTVENLPVGAVVTVKEVYSGAVYVLETEPEQTATIMADEIARVGFVNNYNESHNSGGAITNRFTYDGGWKVEKLVDNTGEYDALE</sequence>
<feature type="domain" description="DUF5979" evidence="2">
    <location>
        <begin position="221"/>
        <end position="315"/>
    </location>
</feature>
<dbReference type="EMBL" id="CP065321">
    <property type="protein sequence ID" value="QQR30095.1"/>
    <property type="molecule type" value="Genomic_DNA"/>
</dbReference>
<dbReference type="RefSeq" id="WP_066541480.1">
    <property type="nucleotide sequence ID" value="NZ_CP021422.1"/>
</dbReference>
<name>A0A1Z2XQT7_9FIRM</name>